<dbReference type="AlphaFoldDB" id="A0A0Q0GL27"/>
<keyword evidence="2" id="KW-0378">Hydrolase</keyword>
<keyword evidence="1" id="KW-0547">Nucleotide-binding</keyword>
<evidence type="ECO:0000313" key="6">
    <source>
        <dbReference type="EMBL" id="KPZ14183.1"/>
    </source>
</evidence>
<dbReference type="GO" id="GO:0005524">
    <property type="term" value="F:ATP binding"/>
    <property type="evidence" value="ECO:0007669"/>
    <property type="project" value="UniProtKB-KW"/>
</dbReference>
<sequence>MPDDLPSALPHDLDVDLTPPRQLPFIRRLLARLIGRGLTQLGSQHTPSWSQGHADGYLNGHIEGVREGYADGFLDGQEQGRHVLVINDTRPTLHRGPKVDDHLFDDCRLALTPELKKRIKSDVGEKLPAHAQPSAAQWKMIFSDTPSTYVIAGAGAGKSTSLVLRILLLHHYLGFELNAMTVVTFTRESRKDFINKLIDVMALWGHTLEQKQARDLVRTFHSRILPLVRSLPGYEQLRAFENLSSQSSGQEDADSNPFDLRINDAQRQQLNLCYRDL</sequence>
<dbReference type="Pfam" id="PF00580">
    <property type="entry name" value="UvrD-helicase"/>
    <property type="match status" value="1"/>
</dbReference>
<reference evidence="6 7" key="1">
    <citation type="submission" date="2015-09" db="EMBL/GenBank/DDBJ databases">
        <title>Genome announcement of multiple Pseudomonas syringae strains.</title>
        <authorList>
            <person name="Thakur S."/>
            <person name="Wang P.W."/>
            <person name="Gong Y."/>
            <person name="Weir B.S."/>
            <person name="Guttman D.S."/>
        </authorList>
    </citation>
    <scope>NUCLEOTIDE SEQUENCE [LARGE SCALE GENOMIC DNA]</scope>
    <source>
        <strain evidence="6 7">ICMP16929</strain>
    </source>
</reference>
<proteinExistence type="predicted"/>
<evidence type="ECO:0000256" key="2">
    <source>
        <dbReference type="ARBA" id="ARBA00022801"/>
    </source>
</evidence>
<gene>
    <name evidence="6" type="ORF">ALO94_200156</name>
</gene>
<dbReference type="Proteomes" id="UP000050384">
    <property type="component" value="Unassembled WGS sequence"/>
</dbReference>
<keyword evidence="4" id="KW-0067">ATP-binding</keyword>
<dbReference type="SUPFAM" id="SSF52540">
    <property type="entry name" value="P-loop containing nucleoside triphosphate hydrolases"/>
    <property type="match status" value="1"/>
</dbReference>
<evidence type="ECO:0000313" key="7">
    <source>
        <dbReference type="Proteomes" id="UP000050384"/>
    </source>
</evidence>
<dbReference type="PATRIC" id="fig|264459.3.peg.1913"/>
<keyword evidence="3" id="KW-0347">Helicase</keyword>
<dbReference type="GO" id="GO:0004386">
    <property type="term" value="F:helicase activity"/>
    <property type="evidence" value="ECO:0007669"/>
    <property type="project" value="UniProtKB-KW"/>
</dbReference>
<evidence type="ECO:0000259" key="5">
    <source>
        <dbReference type="Pfam" id="PF00580"/>
    </source>
</evidence>
<accession>A0A0Q0GL27</accession>
<comment type="caution">
    <text evidence="6">The sequence shown here is derived from an EMBL/GenBank/DDBJ whole genome shotgun (WGS) entry which is preliminary data.</text>
</comment>
<organism evidence="6 7">
    <name type="scientific">Pseudomonas syringae pv. spinaceae</name>
    <dbReference type="NCBI Taxonomy" id="264459"/>
    <lineage>
        <taxon>Bacteria</taxon>
        <taxon>Pseudomonadati</taxon>
        <taxon>Pseudomonadota</taxon>
        <taxon>Gammaproteobacteria</taxon>
        <taxon>Pseudomonadales</taxon>
        <taxon>Pseudomonadaceae</taxon>
        <taxon>Pseudomonas</taxon>
        <taxon>Pseudomonas syringae</taxon>
    </lineage>
</organism>
<evidence type="ECO:0000256" key="1">
    <source>
        <dbReference type="ARBA" id="ARBA00022741"/>
    </source>
</evidence>
<evidence type="ECO:0000256" key="3">
    <source>
        <dbReference type="ARBA" id="ARBA00022806"/>
    </source>
</evidence>
<dbReference type="InterPro" id="IPR027417">
    <property type="entry name" value="P-loop_NTPase"/>
</dbReference>
<name>A0A0Q0GL27_PSESX</name>
<dbReference type="GO" id="GO:0016787">
    <property type="term" value="F:hydrolase activity"/>
    <property type="evidence" value="ECO:0007669"/>
    <property type="project" value="UniProtKB-KW"/>
</dbReference>
<feature type="domain" description="UvrD-like helicase ATP-binding" evidence="5">
    <location>
        <begin position="136"/>
        <end position="229"/>
    </location>
</feature>
<dbReference type="InterPro" id="IPR014016">
    <property type="entry name" value="UvrD-like_ATP-bd"/>
</dbReference>
<protein>
    <submittedName>
        <fullName evidence="6">Biotin carboxyl carrier protein</fullName>
    </submittedName>
</protein>
<dbReference type="EMBL" id="LJRI01000051">
    <property type="protein sequence ID" value="KPZ14183.1"/>
    <property type="molecule type" value="Genomic_DNA"/>
</dbReference>
<evidence type="ECO:0000256" key="4">
    <source>
        <dbReference type="ARBA" id="ARBA00022840"/>
    </source>
</evidence>
<dbReference type="Gene3D" id="3.40.50.300">
    <property type="entry name" value="P-loop containing nucleotide triphosphate hydrolases"/>
    <property type="match status" value="1"/>
</dbReference>